<dbReference type="InterPro" id="IPR027417">
    <property type="entry name" value="P-loop_NTPase"/>
</dbReference>
<dbReference type="InterPro" id="IPR036859">
    <property type="entry name" value="CAP-Gly_dom_sf"/>
</dbReference>
<evidence type="ECO:0000313" key="16">
    <source>
        <dbReference type="Proteomes" id="UP000005226"/>
    </source>
</evidence>
<dbReference type="Gene3D" id="6.10.250.2520">
    <property type="match status" value="1"/>
</dbReference>
<dbReference type="SUPFAM" id="SSF49879">
    <property type="entry name" value="SMAD/FHA domain"/>
    <property type="match status" value="1"/>
</dbReference>
<dbReference type="Proteomes" id="UP000005226">
    <property type="component" value="Chromosome 7"/>
</dbReference>
<evidence type="ECO:0000256" key="2">
    <source>
        <dbReference type="ARBA" id="ARBA00022490"/>
    </source>
</evidence>
<keyword evidence="2" id="KW-0963">Cytoplasm</keyword>
<dbReference type="STRING" id="31033.ENSTRUP00000079078"/>
<dbReference type="PANTHER" id="PTHR47117">
    <property type="entry name" value="STAR-RELATED LIPID TRANSFER PROTEIN 9"/>
    <property type="match status" value="1"/>
</dbReference>
<evidence type="ECO:0000256" key="9">
    <source>
        <dbReference type="ARBA" id="ARBA00023212"/>
    </source>
</evidence>
<dbReference type="SMART" id="SM00240">
    <property type="entry name" value="FHA"/>
    <property type="match status" value="1"/>
</dbReference>
<keyword evidence="4" id="KW-0493">Microtubule</keyword>
<evidence type="ECO:0000256" key="12">
    <source>
        <dbReference type="SAM" id="MobiDB-lite"/>
    </source>
</evidence>
<dbReference type="PROSITE" id="PS00411">
    <property type="entry name" value="KINESIN_MOTOR_1"/>
    <property type="match status" value="1"/>
</dbReference>
<keyword evidence="7 11" id="KW-0175">Coiled coil</keyword>
<evidence type="ECO:0000313" key="15">
    <source>
        <dbReference type="Ensembl" id="ENSTRUP00000037322.3"/>
    </source>
</evidence>
<reference evidence="15 16" key="1">
    <citation type="journal article" date="2011" name="Genome Biol. Evol.">
        <title>Integration of the genetic map and genome assembly of fugu facilitates insights into distinct features of genome evolution in teleosts and mammals.</title>
        <authorList>
            <person name="Kai W."/>
            <person name="Kikuchi K."/>
            <person name="Tohari S."/>
            <person name="Chew A.K."/>
            <person name="Tay A."/>
            <person name="Fujiwara A."/>
            <person name="Hosoya S."/>
            <person name="Suetake H."/>
            <person name="Naruse K."/>
            <person name="Brenner S."/>
            <person name="Suzuki Y."/>
            <person name="Venkatesh B."/>
        </authorList>
    </citation>
    <scope>NUCLEOTIDE SEQUENCE [LARGE SCALE GENOMIC DNA]</scope>
</reference>
<reference evidence="15" key="3">
    <citation type="submission" date="2025-09" db="UniProtKB">
        <authorList>
            <consortium name="Ensembl"/>
        </authorList>
    </citation>
    <scope>IDENTIFICATION</scope>
</reference>
<keyword evidence="8 10" id="KW-0505">Motor protein</keyword>
<dbReference type="GO" id="GO:0005874">
    <property type="term" value="C:microtubule"/>
    <property type="evidence" value="ECO:0007669"/>
    <property type="project" value="UniProtKB-KW"/>
</dbReference>
<dbReference type="InterPro" id="IPR001752">
    <property type="entry name" value="Kinesin_motor_dom"/>
</dbReference>
<dbReference type="GO" id="GO:0005737">
    <property type="term" value="C:cytoplasm"/>
    <property type="evidence" value="ECO:0007669"/>
    <property type="project" value="UniProtKB-ARBA"/>
</dbReference>
<keyword evidence="3" id="KW-0597">Phosphoprotein</keyword>
<dbReference type="Pfam" id="PF01302">
    <property type="entry name" value="CAP_GLY"/>
    <property type="match status" value="1"/>
</dbReference>
<dbReference type="FunFam" id="2.30.30.190:FF:000015">
    <property type="entry name" value="Kinesin family member 13A"/>
    <property type="match status" value="1"/>
</dbReference>
<reference evidence="15" key="2">
    <citation type="submission" date="2025-08" db="UniProtKB">
        <authorList>
            <consortium name="Ensembl"/>
        </authorList>
    </citation>
    <scope>IDENTIFICATION</scope>
</reference>
<dbReference type="Gene3D" id="3.40.850.10">
    <property type="entry name" value="Kinesin motor domain"/>
    <property type="match status" value="1"/>
</dbReference>
<dbReference type="FunFam" id="2.60.200.20:FF:000002">
    <property type="entry name" value="Kinesin family member 13A"/>
    <property type="match status" value="1"/>
</dbReference>
<comment type="subcellular location">
    <subcellularLocation>
        <location evidence="1">Cytoplasm</location>
        <location evidence="1">Cytoskeleton</location>
    </subcellularLocation>
</comment>
<dbReference type="SUPFAM" id="SSF74924">
    <property type="entry name" value="Cap-Gly domain"/>
    <property type="match status" value="1"/>
</dbReference>
<dbReference type="Pfam" id="PF00225">
    <property type="entry name" value="Kinesin"/>
    <property type="match status" value="1"/>
</dbReference>
<gene>
    <name evidence="15" type="primary">kif13a</name>
</gene>
<dbReference type="InterPro" id="IPR022164">
    <property type="entry name" value="Kinesin-like"/>
</dbReference>
<comment type="similarity">
    <text evidence="10">Belongs to the TRAFAC class myosin-kinesin ATPase superfamily. Kinesin family.</text>
</comment>
<dbReference type="SMART" id="SM00129">
    <property type="entry name" value="KISc"/>
    <property type="match status" value="1"/>
</dbReference>
<keyword evidence="16" id="KW-1185">Reference proteome</keyword>
<dbReference type="OMA" id="GQENHNL"/>
<evidence type="ECO:0000256" key="5">
    <source>
        <dbReference type="ARBA" id="ARBA00022741"/>
    </source>
</evidence>
<keyword evidence="9" id="KW-0206">Cytoskeleton</keyword>
<dbReference type="Pfam" id="PF16183">
    <property type="entry name" value="Kinesin_assoc"/>
    <property type="match status" value="1"/>
</dbReference>
<feature type="compositionally biased region" description="Polar residues" evidence="12">
    <location>
        <begin position="1571"/>
        <end position="1580"/>
    </location>
</feature>
<dbReference type="PRINTS" id="PR00380">
    <property type="entry name" value="KINESINHEAVY"/>
</dbReference>
<dbReference type="Pfam" id="PF12423">
    <property type="entry name" value="KIF1B"/>
    <property type="match status" value="1"/>
</dbReference>
<dbReference type="InterPro" id="IPR000938">
    <property type="entry name" value="CAP-Gly_domain"/>
</dbReference>
<feature type="compositionally biased region" description="Low complexity" evidence="12">
    <location>
        <begin position="1524"/>
        <end position="1536"/>
    </location>
</feature>
<keyword evidence="5 10" id="KW-0547">Nucleotide-binding</keyword>
<feature type="domain" description="Kinesin motor" evidence="13">
    <location>
        <begin position="5"/>
        <end position="331"/>
    </location>
</feature>
<dbReference type="SUPFAM" id="SSF52540">
    <property type="entry name" value="P-loop containing nucleoside triphosphate hydrolases"/>
    <property type="match status" value="1"/>
</dbReference>
<feature type="domain" description="CAP-Gly" evidence="14">
    <location>
        <begin position="1614"/>
        <end position="1656"/>
    </location>
</feature>
<sequence>FSPNNMRIVFHLTPQDKCEKCVFTLSVLSARQVFAFDHCFWSMDESNVPKYAGQEVVFKCLGEGILENAFQGYNACIFAYGQTGSGKSFSMMGNGEQPGLIPRLCCSLFERVHKEENEAHTFKVEVSYMEIYNEKVRDLLDPKGSRQSLKVREHKVLGPYVDGLSQLAVMSFEDIEVLMSEGNKSRTVAATNMNEESSRSHGVFSIIVTQTLYDLRSGNSGEKVSKMSLVDLAGSERVSKTGAAGERLKEGSNINKSLTTLGCVISALADQSAGKGKAKFVPYRDSVLTWLLKDNLGGNSKTAMIATVSPAADNYEETLSTLRYADRAKRIVNHAVVNEDPNARIIRELREEVEKLKVQLSQAESMKAPELKEKLHESEKLIQEMTVTWEEKLRKTEEIATERQKQLESMGISLETSGIKVKDDKCFLVNLNADPALNELLVYYLKEHTRVGADTSQDIQLFGIGIQPEHCVLELCQDGDVTLTPVGISRTCVNGTMIDSLVHLWHGDRILWGNNHFFRINLPNRKRRDRLKELERASPRESFIEADVETASEASSEQDYSYEFAQMEVMMKTLGNNDPMQNVVQVLEKQYLEEKRTALEEQRMMYERELESLRQQLSPEKTAAPHHHSGGERLTYPVAHAAHSKLRLWTEERDELFRQSLSRLREQVVKANTLVREANFLAEEMSTVTDYQVTLQIPAANLSANRKRGVIVSEPAIQVRRKGRGTQVWTIEKLENKLVDMREHYADWKEDSAEMCKRTNSNCCDPFYEAQENHNLIGVANIFLECLFHDVKLQYAVPIISQQGEVAGRLHIEMMRVSGAVPERLCGGDDSSENSSESSCYEVMDTNGEIVHMAKRLTCRATGLPLNLSNFVFCQYTFWEQGEPAVAPPMVSPDRPSPRNPDAQFTVQFDHCKDFVVHVTEEFLEFISDGALAIEVWGHRCAGNGRSLWELDALEAKTQTLRDRWNEVSRRIELWISIQELNEQGEYSSVELHPGKDISTGGVFQLRQGHSRRLQVCVKPVQNSGTLPLLVEAVLSVSIGCVSARSTKLQRPLDSYQEEDLNCVRERWSEALIKRREYLDEQIKKIINKHEKTEEDIEREARLVEQWVGLAEERNAVLVPAPGSGIPGAPADWTPPAGMEAHIPVLFLDLNDNLTLNEQLTGPHAAGVNSILPKEHGSQFFYLPIIRHSEEELSAVCSWDSSIHDSVHLNRVTSSNERIYLIVKATVQLSHPASLELVLRKRIAVNIYNKQSFTQSLKRRMSLKNTLHACGVTYEIVSNIPKASEEPEERETLALMAARGDSEETQDGETYIEKYTRGVLEVENILSLEKLRQAVTVKEALTVKGRHLRRSVSTPNVQHEGSRCTTPIKTRETQGSIPEMLNAIQVGNDKEQCITNNMSAGLAADGATFFNSSPFKVLSPQPAKFLKSLLPVKEESKARKALEARPLLGQEVGRVDVSVGHSSLFIRTALIKVNSSPDIMASRKGKTKTHKSMISDFNQPQHPARESCLQVINAPMATQVSDKAPSAASTASPLPTVGSPAPIPRAGGEPPIQEPAQGDLPHGSPCPSPNPSSAEPSGDSSGDESAPVAQLPDWMAPGEQVWVGKRRGTVYYVGGVEFAKGIWIGVKLDLAVGKHNGTVQDRVYFRCPPGHGVFVKPSRLTRGPPSVEAEPQKKQTKRKSAACTFSYGLNFICDIFVRQYSGPVVHRKIWDMKIKNVLLLLNIDIYIEANRQG</sequence>
<dbReference type="Pfam" id="PF12473">
    <property type="entry name" value="DUF3694"/>
    <property type="match status" value="1"/>
</dbReference>
<proteinExistence type="inferred from homology"/>
<dbReference type="InterPro" id="IPR022140">
    <property type="entry name" value="Kinesin-like_KIF1-typ"/>
</dbReference>
<organism evidence="15 16">
    <name type="scientific">Takifugu rubripes</name>
    <name type="common">Japanese pufferfish</name>
    <name type="synonym">Fugu rubripes</name>
    <dbReference type="NCBI Taxonomy" id="31033"/>
    <lineage>
        <taxon>Eukaryota</taxon>
        <taxon>Metazoa</taxon>
        <taxon>Chordata</taxon>
        <taxon>Craniata</taxon>
        <taxon>Vertebrata</taxon>
        <taxon>Euteleostomi</taxon>
        <taxon>Actinopterygii</taxon>
        <taxon>Neopterygii</taxon>
        <taxon>Teleostei</taxon>
        <taxon>Neoteleostei</taxon>
        <taxon>Acanthomorphata</taxon>
        <taxon>Eupercaria</taxon>
        <taxon>Tetraodontiformes</taxon>
        <taxon>Tetradontoidea</taxon>
        <taxon>Tetraodontidae</taxon>
        <taxon>Takifugu</taxon>
    </lineage>
</organism>
<dbReference type="InterPro" id="IPR008984">
    <property type="entry name" value="SMAD_FHA_dom_sf"/>
</dbReference>
<dbReference type="CDD" id="cd01365">
    <property type="entry name" value="KISc_KIF1A_KIF1B"/>
    <property type="match status" value="1"/>
</dbReference>
<feature type="region of interest" description="Disordered" evidence="12">
    <location>
        <begin position="1519"/>
        <end position="1590"/>
    </location>
</feature>
<evidence type="ECO:0000256" key="11">
    <source>
        <dbReference type="SAM" id="Coils"/>
    </source>
</evidence>
<dbReference type="GO" id="GO:0005524">
    <property type="term" value="F:ATP binding"/>
    <property type="evidence" value="ECO:0007669"/>
    <property type="project" value="UniProtKB-UniRule"/>
</dbReference>
<feature type="coiled-coil region" evidence="11">
    <location>
        <begin position="589"/>
        <end position="616"/>
    </location>
</feature>
<dbReference type="PROSITE" id="PS00845">
    <property type="entry name" value="CAP_GLY_1"/>
    <property type="match status" value="1"/>
</dbReference>
<dbReference type="GO" id="GO:0007018">
    <property type="term" value="P:microtubule-based movement"/>
    <property type="evidence" value="ECO:0007669"/>
    <property type="project" value="InterPro"/>
</dbReference>
<dbReference type="GO" id="GO:0003777">
    <property type="term" value="F:microtubule motor activity"/>
    <property type="evidence" value="ECO:0007669"/>
    <property type="project" value="InterPro"/>
</dbReference>
<feature type="binding site" evidence="10">
    <location>
        <begin position="81"/>
        <end position="88"/>
    </location>
    <ligand>
        <name>ATP</name>
        <dbReference type="ChEBI" id="CHEBI:30616"/>
    </ligand>
</feature>
<dbReference type="Gene3D" id="2.30.30.190">
    <property type="entry name" value="CAP Gly-rich-like domain"/>
    <property type="match status" value="1"/>
</dbReference>
<feature type="coiled-coil region" evidence="11">
    <location>
        <begin position="1076"/>
        <end position="1103"/>
    </location>
</feature>
<feature type="region of interest" description="Disordered" evidence="12">
    <location>
        <begin position="1481"/>
        <end position="1503"/>
    </location>
</feature>
<dbReference type="GeneTree" id="ENSGT00940000157508"/>
<dbReference type="GO" id="GO:0008017">
    <property type="term" value="F:microtubule binding"/>
    <property type="evidence" value="ECO:0007669"/>
    <property type="project" value="InterPro"/>
</dbReference>
<dbReference type="PROSITE" id="PS50067">
    <property type="entry name" value="KINESIN_MOTOR_2"/>
    <property type="match status" value="1"/>
</dbReference>
<name>H2UK51_TAKRU</name>
<protein>
    <submittedName>
        <fullName evidence="15">Kinesin family member 13A</fullName>
    </submittedName>
</protein>
<evidence type="ECO:0000256" key="3">
    <source>
        <dbReference type="ARBA" id="ARBA00022553"/>
    </source>
</evidence>
<dbReference type="FunFam" id="3.40.850.10:FF:000010">
    <property type="entry name" value="Kinesin family member 13A"/>
    <property type="match status" value="1"/>
</dbReference>
<dbReference type="Gene3D" id="2.60.200.20">
    <property type="match status" value="1"/>
</dbReference>
<evidence type="ECO:0000256" key="1">
    <source>
        <dbReference type="ARBA" id="ARBA00004245"/>
    </source>
</evidence>
<dbReference type="SMART" id="SM01052">
    <property type="entry name" value="CAP_GLY"/>
    <property type="match status" value="1"/>
</dbReference>
<dbReference type="Pfam" id="PF00498">
    <property type="entry name" value="FHA"/>
    <property type="match status" value="1"/>
</dbReference>
<dbReference type="PROSITE" id="PS50245">
    <property type="entry name" value="CAP_GLY_2"/>
    <property type="match status" value="1"/>
</dbReference>
<evidence type="ECO:0000256" key="10">
    <source>
        <dbReference type="PROSITE-ProRule" id="PRU00283"/>
    </source>
</evidence>
<dbReference type="InterPro" id="IPR032405">
    <property type="entry name" value="Kinesin_assoc"/>
</dbReference>
<dbReference type="Ensembl" id="ENSTRUT00000037457.3">
    <property type="protein sequence ID" value="ENSTRUP00000037322.3"/>
    <property type="gene ID" value="ENSTRUG00000014608.3"/>
</dbReference>
<dbReference type="InterPro" id="IPR000253">
    <property type="entry name" value="FHA_dom"/>
</dbReference>
<evidence type="ECO:0000259" key="13">
    <source>
        <dbReference type="PROSITE" id="PS50067"/>
    </source>
</evidence>
<evidence type="ECO:0000256" key="6">
    <source>
        <dbReference type="ARBA" id="ARBA00022840"/>
    </source>
</evidence>
<evidence type="ECO:0000259" key="14">
    <source>
        <dbReference type="PROSITE" id="PS50245"/>
    </source>
</evidence>
<dbReference type="InterPro" id="IPR019821">
    <property type="entry name" value="Kinesin_motor_CS"/>
</dbReference>
<accession>H2UK51</accession>
<dbReference type="GO" id="GO:0045184">
    <property type="term" value="P:establishment of protein localization"/>
    <property type="evidence" value="ECO:0007669"/>
    <property type="project" value="UniProtKB-ARBA"/>
</dbReference>
<evidence type="ECO:0000256" key="7">
    <source>
        <dbReference type="ARBA" id="ARBA00023054"/>
    </source>
</evidence>
<dbReference type="InterPro" id="IPR036961">
    <property type="entry name" value="Kinesin_motor_dom_sf"/>
</dbReference>
<evidence type="ECO:0000256" key="8">
    <source>
        <dbReference type="ARBA" id="ARBA00023175"/>
    </source>
</evidence>
<evidence type="ECO:0000256" key="4">
    <source>
        <dbReference type="ARBA" id="ARBA00022701"/>
    </source>
</evidence>
<keyword evidence="6 10" id="KW-0067">ATP-binding</keyword>